<organism evidence="1 2">
    <name type="scientific">Camellia lanceoleosa</name>
    <dbReference type="NCBI Taxonomy" id="1840588"/>
    <lineage>
        <taxon>Eukaryota</taxon>
        <taxon>Viridiplantae</taxon>
        <taxon>Streptophyta</taxon>
        <taxon>Embryophyta</taxon>
        <taxon>Tracheophyta</taxon>
        <taxon>Spermatophyta</taxon>
        <taxon>Magnoliopsida</taxon>
        <taxon>eudicotyledons</taxon>
        <taxon>Gunneridae</taxon>
        <taxon>Pentapetalae</taxon>
        <taxon>asterids</taxon>
        <taxon>Ericales</taxon>
        <taxon>Theaceae</taxon>
        <taxon>Camellia</taxon>
    </lineage>
</organism>
<proteinExistence type="predicted"/>
<accession>A0ACC0J2B7</accession>
<keyword evidence="2" id="KW-1185">Reference proteome</keyword>
<dbReference type="Proteomes" id="UP001060215">
    <property type="component" value="Chromosome 1"/>
</dbReference>
<evidence type="ECO:0000313" key="1">
    <source>
        <dbReference type="EMBL" id="KAI8030954.1"/>
    </source>
</evidence>
<gene>
    <name evidence="1" type="ORF">LOK49_LG01G02562</name>
</gene>
<evidence type="ECO:0000313" key="2">
    <source>
        <dbReference type="Proteomes" id="UP001060215"/>
    </source>
</evidence>
<dbReference type="EMBL" id="CM045758">
    <property type="protein sequence ID" value="KAI8030954.1"/>
    <property type="molecule type" value="Genomic_DNA"/>
</dbReference>
<comment type="caution">
    <text evidence="1">The sequence shown here is derived from an EMBL/GenBank/DDBJ whole genome shotgun (WGS) entry which is preliminary data.</text>
</comment>
<name>A0ACC0J2B7_9ERIC</name>
<sequence>MAMLMPSRSFLSTVNGVKEMLGTTMKDLLKSSSKNLWSSRKVKRIFPFQGSVKFVQTTCRISVPGTSSITKENVSSNFLRDKQLIPDSDPPSIKDVELLYQFFDQSTKLVVLTGAGISTECGIPDYRSPNGAYSSGFRPITHQEFLRSTRARRRYWARSYAGWRRFTAAQPGPAHIGLSSLEKASRINFMITQNVDRLHHSAGSNPLELHGTVYNVVCIDCGFSCCRRLFQDQLKALNPKWAVAIESLDYDSRSDKSFGMKQRPDGDIEIDEKFWEEGLQIPTCQKCNGVLKPDVVLFGDNVPKDRADKAMESAKECDAFLVLGSALMTMSAFRLVRAAHEAGAATAIVNVGVTRADDFVPLKINARLGEILPRLLDFGSLSIPAL</sequence>
<reference evidence="1 2" key="1">
    <citation type="journal article" date="2022" name="Plant J.">
        <title>Chromosome-level genome of Camellia lanceoleosa provides a valuable resource for understanding genome evolution and self-incompatibility.</title>
        <authorList>
            <person name="Gong W."/>
            <person name="Xiao S."/>
            <person name="Wang L."/>
            <person name="Liao Z."/>
            <person name="Chang Y."/>
            <person name="Mo W."/>
            <person name="Hu G."/>
            <person name="Li W."/>
            <person name="Zhao G."/>
            <person name="Zhu H."/>
            <person name="Hu X."/>
            <person name="Ji K."/>
            <person name="Xiang X."/>
            <person name="Song Q."/>
            <person name="Yuan D."/>
            <person name="Jin S."/>
            <person name="Zhang L."/>
        </authorList>
    </citation>
    <scope>NUCLEOTIDE SEQUENCE [LARGE SCALE GENOMIC DNA]</scope>
    <source>
        <strain evidence="1">SQ_2022a</strain>
    </source>
</reference>
<protein>
    <submittedName>
        <fullName evidence="1">NAD-dependent protein deacylase SRT2</fullName>
    </submittedName>
</protein>